<dbReference type="Pfam" id="PF00270">
    <property type="entry name" value="DEAD"/>
    <property type="match status" value="1"/>
</dbReference>
<dbReference type="PROSITE" id="PS51194">
    <property type="entry name" value="HELICASE_CTER"/>
    <property type="match status" value="1"/>
</dbReference>
<evidence type="ECO:0000256" key="6">
    <source>
        <dbReference type="ARBA" id="ARBA00022840"/>
    </source>
</evidence>
<proteinExistence type="inferred from homology"/>
<feature type="compositionally biased region" description="Polar residues" evidence="9">
    <location>
        <begin position="127"/>
        <end position="136"/>
    </location>
</feature>
<feature type="region of interest" description="Disordered" evidence="9">
    <location>
        <begin position="703"/>
        <end position="737"/>
    </location>
</feature>
<comment type="caution">
    <text evidence="13">The sequence shown here is derived from an EMBL/GenBank/DDBJ whole genome shotgun (WGS) entry which is preliminary data.</text>
</comment>
<dbReference type="InterPro" id="IPR036875">
    <property type="entry name" value="Znf_CCHC_sf"/>
</dbReference>
<evidence type="ECO:0000259" key="10">
    <source>
        <dbReference type="PROSITE" id="PS50158"/>
    </source>
</evidence>
<feature type="region of interest" description="Disordered" evidence="9">
    <location>
        <begin position="122"/>
        <end position="155"/>
    </location>
</feature>
<feature type="compositionally biased region" description="Low complexity" evidence="9">
    <location>
        <begin position="54"/>
        <end position="66"/>
    </location>
</feature>
<dbReference type="AlphaFoldDB" id="A0A8S2DBL5"/>
<feature type="compositionally biased region" description="Basic and acidic residues" evidence="9">
    <location>
        <begin position="138"/>
        <end position="149"/>
    </location>
</feature>
<keyword evidence="7" id="KW-0862">Zinc</keyword>
<gene>
    <name evidence="13" type="ORF">OVA965_LOCUS10788</name>
    <name evidence="14" type="ORF">TMI583_LOCUS10784</name>
</gene>
<comment type="similarity">
    <text evidence="1">Belongs to the DEAD box helicase family. DDX4/VASA subfamily.</text>
</comment>
<dbReference type="GO" id="GO:0005524">
    <property type="term" value="F:ATP binding"/>
    <property type="evidence" value="ECO:0007669"/>
    <property type="project" value="UniProtKB-KW"/>
</dbReference>
<dbReference type="CDD" id="cd18787">
    <property type="entry name" value="SF2_C_DEAD"/>
    <property type="match status" value="1"/>
</dbReference>
<keyword evidence="6 8" id="KW-0067">ATP-binding</keyword>
<dbReference type="SUPFAM" id="SSF57756">
    <property type="entry name" value="Retrovirus zinc finger-like domains"/>
    <property type="match status" value="2"/>
</dbReference>
<dbReference type="GO" id="GO:0003724">
    <property type="term" value="F:RNA helicase activity"/>
    <property type="evidence" value="ECO:0007669"/>
    <property type="project" value="UniProtKB-EC"/>
</dbReference>
<keyword evidence="5 8" id="KW-0347">Helicase</keyword>
<feature type="compositionally biased region" description="Polar residues" evidence="9">
    <location>
        <begin position="7"/>
        <end position="28"/>
    </location>
</feature>
<evidence type="ECO:0000256" key="5">
    <source>
        <dbReference type="ARBA" id="ARBA00022806"/>
    </source>
</evidence>
<evidence type="ECO:0000259" key="12">
    <source>
        <dbReference type="PROSITE" id="PS51194"/>
    </source>
</evidence>
<dbReference type="Pfam" id="PF00271">
    <property type="entry name" value="Helicase_C"/>
    <property type="match status" value="1"/>
</dbReference>
<evidence type="ECO:0000256" key="4">
    <source>
        <dbReference type="ARBA" id="ARBA00022801"/>
    </source>
</evidence>
<dbReference type="Proteomes" id="UP000677228">
    <property type="component" value="Unassembled WGS sequence"/>
</dbReference>
<dbReference type="SUPFAM" id="SSF52540">
    <property type="entry name" value="P-loop containing nucleoside triphosphate hydrolases"/>
    <property type="match status" value="1"/>
</dbReference>
<dbReference type="PROSITE" id="PS50158">
    <property type="entry name" value="ZF_CCHC"/>
    <property type="match status" value="2"/>
</dbReference>
<accession>A0A8S2DBL5</accession>
<evidence type="ECO:0000313" key="15">
    <source>
        <dbReference type="Proteomes" id="UP000677228"/>
    </source>
</evidence>
<dbReference type="PROSITE" id="PS00039">
    <property type="entry name" value="DEAD_ATP_HELICASE"/>
    <property type="match status" value="1"/>
</dbReference>
<evidence type="ECO:0000259" key="11">
    <source>
        <dbReference type="PROSITE" id="PS51192"/>
    </source>
</evidence>
<feature type="region of interest" description="Disordered" evidence="9">
    <location>
        <begin position="1"/>
        <end position="106"/>
    </location>
</feature>
<feature type="compositionally biased region" description="Polar residues" evidence="9">
    <location>
        <begin position="717"/>
        <end position="729"/>
    </location>
</feature>
<feature type="region of interest" description="Disordered" evidence="9">
    <location>
        <begin position="247"/>
        <end position="267"/>
    </location>
</feature>
<feature type="domain" description="CCHC-type" evidence="10">
    <location>
        <begin position="202"/>
        <end position="215"/>
    </location>
</feature>
<dbReference type="InterPro" id="IPR000629">
    <property type="entry name" value="RNA-helicase_DEAD-box_CS"/>
</dbReference>
<dbReference type="SMART" id="SM00490">
    <property type="entry name" value="HELICc"/>
    <property type="match status" value="1"/>
</dbReference>
<evidence type="ECO:0000313" key="13">
    <source>
        <dbReference type="EMBL" id="CAF0924197.1"/>
    </source>
</evidence>
<feature type="domain" description="Helicase C-terminal" evidence="12">
    <location>
        <begin position="543"/>
        <end position="694"/>
    </location>
</feature>
<dbReference type="InterPro" id="IPR001650">
    <property type="entry name" value="Helicase_C-like"/>
</dbReference>
<dbReference type="FunFam" id="3.40.50.300:FF:000008">
    <property type="entry name" value="ATP-dependent RNA helicase RhlB"/>
    <property type="match status" value="1"/>
</dbReference>
<dbReference type="GO" id="GO:0008270">
    <property type="term" value="F:zinc ion binding"/>
    <property type="evidence" value="ECO:0007669"/>
    <property type="project" value="UniProtKB-KW"/>
</dbReference>
<keyword evidence="4 8" id="KW-0378">Hydrolase</keyword>
<keyword evidence="7" id="KW-0479">Metal-binding</keyword>
<sequence length="737" mass="81847">MSDDQNIDGTNPPNQESSMSSLGDTRTPVTLELSCLGRGKPSTLTAEEPQMKQNSNLTNFNNDGNNDQPVGNRLRNTHDMEENNSRAGYGSQRGRDGNRGGGNGSDSRTCFNCYQTGHISRDCGEPKTSQEYSSNRAGRYEEPSNRGEFSDFGSKNWENDENDMSNNINNNESSGDISVGRTLVFVRGGRRGGDNNFNSRLCFNCNEAGHQARDCTAFTKGRERGGTQEYNRGFSGDSGQIENTFNDHSESQSLKPRVQRYVPSPPPTAREDIFGTATQKGENFQKYHTANVKCSPEGVIVPIELYEEARLNTEVLSNIRNVHYDEPTAIQRYALPAICQGKDIMACAQTGSGKTAAFLLPIISNLLEYHKNELSELHDPPSPLCLILSPTRELAVQTDREARKFSFNTGLKSCLAIGGFDISASCDSYATGCHILSATAGRLIDIIKNGYVSLRNVKYFVLDEADRMLDTSFGPDMRELAQSGLPTKDNRQTSMWSATFPREIQNLAKGFLKDDYIFLAVGHASGANEDIIQTIELVQEADKKDRLIELLEEKFKKERCLIFVETKRQADYIGLLLSGKGLISTTMHGDRSQSQRMQAVRQFTTGQCPILVATSVAARGLDFPLIGYVVNYDLPSSGDFYVHRIGRTGRAGHVGKSISFFDPTRSSDRQIAPDLIERLREVGQEVPEFLQRQVAGATEFHRERRNFDNHSTDTRFPRNSNDASRSTTYAAGEADWK</sequence>
<dbReference type="InterPro" id="IPR027417">
    <property type="entry name" value="P-loop_NTPase"/>
</dbReference>
<evidence type="ECO:0000256" key="8">
    <source>
        <dbReference type="RuleBase" id="RU000492"/>
    </source>
</evidence>
<dbReference type="Gene3D" id="3.40.50.300">
    <property type="entry name" value="P-loop containing nucleotide triphosphate hydrolases"/>
    <property type="match status" value="2"/>
</dbReference>
<dbReference type="GO" id="GO:0003676">
    <property type="term" value="F:nucleic acid binding"/>
    <property type="evidence" value="ECO:0007669"/>
    <property type="project" value="InterPro"/>
</dbReference>
<dbReference type="SMART" id="SM00343">
    <property type="entry name" value="ZnF_C2HC"/>
    <property type="match status" value="2"/>
</dbReference>
<reference evidence="13" key="1">
    <citation type="submission" date="2021-02" db="EMBL/GenBank/DDBJ databases">
        <authorList>
            <person name="Nowell W R."/>
        </authorList>
    </citation>
    <scope>NUCLEOTIDE SEQUENCE</scope>
</reference>
<organism evidence="13 15">
    <name type="scientific">Didymodactylos carnosus</name>
    <dbReference type="NCBI Taxonomy" id="1234261"/>
    <lineage>
        <taxon>Eukaryota</taxon>
        <taxon>Metazoa</taxon>
        <taxon>Spiralia</taxon>
        <taxon>Gnathifera</taxon>
        <taxon>Rotifera</taxon>
        <taxon>Eurotatoria</taxon>
        <taxon>Bdelloidea</taxon>
        <taxon>Philodinida</taxon>
        <taxon>Philodinidae</taxon>
        <taxon>Didymodactylos</taxon>
    </lineage>
</organism>
<dbReference type="GO" id="GO:0016787">
    <property type="term" value="F:hydrolase activity"/>
    <property type="evidence" value="ECO:0007669"/>
    <property type="project" value="UniProtKB-KW"/>
</dbReference>
<evidence type="ECO:0000256" key="7">
    <source>
        <dbReference type="PROSITE-ProRule" id="PRU00047"/>
    </source>
</evidence>
<evidence type="ECO:0000256" key="9">
    <source>
        <dbReference type="SAM" id="MobiDB-lite"/>
    </source>
</evidence>
<dbReference type="EC" id="3.6.4.13" evidence="2"/>
<dbReference type="SMART" id="SM00487">
    <property type="entry name" value="DEXDc"/>
    <property type="match status" value="1"/>
</dbReference>
<dbReference type="EMBL" id="CAJOBA010004052">
    <property type="protein sequence ID" value="CAF3701360.1"/>
    <property type="molecule type" value="Genomic_DNA"/>
</dbReference>
<dbReference type="InterPro" id="IPR011545">
    <property type="entry name" value="DEAD/DEAH_box_helicase_dom"/>
</dbReference>
<protein>
    <recommendedName>
        <fullName evidence="2">RNA helicase</fullName>
        <ecNumber evidence="2">3.6.4.13</ecNumber>
    </recommendedName>
</protein>
<feature type="compositionally biased region" description="Basic and acidic residues" evidence="9">
    <location>
        <begin position="703"/>
        <end position="716"/>
    </location>
</feature>
<dbReference type="PANTHER" id="PTHR47958">
    <property type="entry name" value="ATP-DEPENDENT RNA HELICASE DBP3"/>
    <property type="match status" value="1"/>
</dbReference>
<evidence type="ECO:0000313" key="14">
    <source>
        <dbReference type="EMBL" id="CAF3701360.1"/>
    </source>
</evidence>
<dbReference type="PROSITE" id="PS51192">
    <property type="entry name" value="HELICASE_ATP_BIND_1"/>
    <property type="match status" value="1"/>
</dbReference>
<name>A0A8S2DBL5_9BILA</name>
<feature type="domain" description="CCHC-type" evidence="10">
    <location>
        <begin position="110"/>
        <end position="123"/>
    </location>
</feature>
<evidence type="ECO:0000256" key="1">
    <source>
        <dbReference type="ARBA" id="ARBA00010132"/>
    </source>
</evidence>
<dbReference type="Gene3D" id="4.10.60.10">
    <property type="entry name" value="Zinc finger, CCHC-type"/>
    <property type="match status" value="2"/>
</dbReference>
<dbReference type="InterPro" id="IPR001878">
    <property type="entry name" value="Znf_CCHC"/>
</dbReference>
<dbReference type="EMBL" id="CAJNOK010004050">
    <property type="protein sequence ID" value="CAF0924197.1"/>
    <property type="molecule type" value="Genomic_DNA"/>
</dbReference>
<dbReference type="InterPro" id="IPR014001">
    <property type="entry name" value="Helicase_ATP-bd"/>
</dbReference>
<keyword evidence="7" id="KW-0863">Zinc-finger</keyword>
<evidence type="ECO:0000256" key="3">
    <source>
        <dbReference type="ARBA" id="ARBA00022741"/>
    </source>
</evidence>
<evidence type="ECO:0000256" key="2">
    <source>
        <dbReference type="ARBA" id="ARBA00012552"/>
    </source>
</evidence>
<keyword evidence="3 8" id="KW-0547">Nucleotide-binding</keyword>
<dbReference type="Proteomes" id="UP000682733">
    <property type="component" value="Unassembled WGS sequence"/>
</dbReference>
<feature type="domain" description="Helicase ATP-binding" evidence="11">
    <location>
        <begin position="335"/>
        <end position="518"/>
    </location>
</feature>
<dbReference type="Pfam" id="PF00098">
    <property type="entry name" value="zf-CCHC"/>
    <property type="match status" value="2"/>
</dbReference>